<accession>A0A1I6UFC9</accession>
<dbReference type="EMBL" id="FPAA01000016">
    <property type="protein sequence ID" value="SFT00135.1"/>
    <property type="molecule type" value="Genomic_DNA"/>
</dbReference>
<dbReference type="AlphaFoldDB" id="A0A1I6UFC9"/>
<organism evidence="2 3">
    <name type="scientific">Marininema halotolerans</name>
    <dbReference type="NCBI Taxonomy" id="1155944"/>
    <lineage>
        <taxon>Bacteria</taxon>
        <taxon>Bacillati</taxon>
        <taxon>Bacillota</taxon>
        <taxon>Bacilli</taxon>
        <taxon>Bacillales</taxon>
        <taxon>Thermoactinomycetaceae</taxon>
        <taxon>Marininema</taxon>
    </lineage>
</organism>
<sequence length="131" mass="15096">MYAYLWDRINQLQQEINALREENEAIQKKLDAIEPLNIERMDYKVQELHVQTLSGALNIGLTLTGDDESMLKMVERLREQTDSNVDLGWNNTGVKPPWTEDKSIPITEESPFDDPSNEDTTKNKKKSDDSN</sequence>
<evidence type="ECO:0000256" key="1">
    <source>
        <dbReference type="SAM" id="MobiDB-lite"/>
    </source>
</evidence>
<dbReference type="InterPro" id="IPR019673">
    <property type="entry name" value="Spore_germination_GerPC"/>
</dbReference>
<feature type="region of interest" description="Disordered" evidence="1">
    <location>
        <begin position="82"/>
        <end position="131"/>
    </location>
</feature>
<reference evidence="3" key="1">
    <citation type="submission" date="2016-10" db="EMBL/GenBank/DDBJ databases">
        <authorList>
            <person name="Varghese N."/>
            <person name="Submissions S."/>
        </authorList>
    </citation>
    <scope>NUCLEOTIDE SEQUENCE [LARGE SCALE GENOMIC DNA]</scope>
    <source>
        <strain evidence="3">DSM 45789</strain>
    </source>
</reference>
<dbReference type="OrthoDB" id="2991331at2"/>
<protein>
    <submittedName>
        <fullName evidence="2">Spore germination protein GerPC</fullName>
    </submittedName>
</protein>
<dbReference type="Proteomes" id="UP000198660">
    <property type="component" value="Unassembled WGS sequence"/>
</dbReference>
<gene>
    <name evidence="2" type="ORF">SAMN05444972_11622</name>
</gene>
<feature type="compositionally biased region" description="Basic and acidic residues" evidence="1">
    <location>
        <begin position="119"/>
        <end position="131"/>
    </location>
</feature>
<name>A0A1I6UFC9_9BACL</name>
<dbReference type="RefSeq" id="WP_091839334.1">
    <property type="nucleotide sequence ID" value="NZ_FPAA01000016.1"/>
</dbReference>
<keyword evidence="3" id="KW-1185">Reference proteome</keyword>
<evidence type="ECO:0000313" key="2">
    <source>
        <dbReference type="EMBL" id="SFT00135.1"/>
    </source>
</evidence>
<evidence type="ECO:0000313" key="3">
    <source>
        <dbReference type="Proteomes" id="UP000198660"/>
    </source>
</evidence>
<proteinExistence type="predicted"/>
<dbReference type="Pfam" id="PF10737">
    <property type="entry name" value="GerPC"/>
    <property type="match status" value="1"/>
</dbReference>